<comment type="pathway">
    <text evidence="1 9">Amino-acid degradation; L-proline degradation into L-glutamate; L-glutamate from L-proline: step 2/2.</text>
</comment>
<dbReference type="Proteomes" id="UP000681967">
    <property type="component" value="Unassembled WGS sequence"/>
</dbReference>
<feature type="domain" description="Aldehyde dehydrogenase" evidence="11">
    <location>
        <begin position="161"/>
        <end position="621"/>
    </location>
</feature>
<gene>
    <name evidence="12" type="ORF">BYL167_LOCUS17331</name>
</gene>
<comment type="caution">
    <text evidence="12">The sequence shown here is derived from an EMBL/GenBank/DDBJ whole genome shotgun (WGS) entry which is preliminary data.</text>
</comment>
<dbReference type="SUPFAM" id="SSF49899">
    <property type="entry name" value="Concanavalin A-like lectins/glucanases"/>
    <property type="match status" value="1"/>
</dbReference>
<dbReference type="CDD" id="cd07123">
    <property type="entry name" value="ALDH_F4-17_P5CDH"/>
    <property type="match status" value="1"/>
</dbReference>
<evidence type="ECO:0000256" key="7">
    <source>
        <dbReference type="PROSITE-ProRule" id="PRU10007"/>
    </source>
</evidence>
<dbReference type="InterPro" id="IPR015590">
    <property type="entry name" value="Aldehyde_DH_dom"/>
</dbReference>
<evidence type="ECO:0000259" key="11">
    <source>
        <dbReference type="Pfam" id="PF00171"/>
    </source>
</evidence>
<dbReference type="InterPro" id="IPR050485">
    <property type="entry name" value="Proline_metab_enzyme"/>
</dbReference>
<dbReference type="GO" id="GO:0003842">
    <property type="term" value="F:L-glutamate gamma-semialdehyde dehydrogenase activity"/>
    <property type="evidence" value="ECO:0007669"/>
    <property type="project" value="UniProtKB-UniRule"/>
</dbReference>
<dbReference type="Gene3D" id="3.40.309.10">
    <property type="entry name" value="Aldehyde Dehydrogenase, Chain A, domain 2"/>
    <property type="match status" value="1"/>
</dbReference>
<dbReference type="SUPFAM" id="SSF53720">
    <property type="entry name" value="ALDH-like"/>
    <property type="match status" value="1"/>
</dbReference>
<keyword evidence="4 9" id="KW-0520">NAD</keyword>
<evidence type="ECO:0000256" key="4">
    <source>
        <dbReference type="ARBA" id="ARBA00023027"/>
    </source>
</evidence>
<dbReference type="GO" id="GO:0005759">
    <property type="term" value="C:mitochondrial matrix"/>
    <property type="evidence" value="ECO:0007669"/>
    <property type="project" value="TreeGrafter"/>
</dbReference>
<evidence type="ECO:0000256" key="10">
    <source>
        <dbReference type="RuleBase" id="RU366030"/>
    </source>
</evidence>
<dbReference type="PROSITE" id="PS00687">
    <property type="entry name" value="ALDEHYDE_DEHYDR_GLU"/>
    <property type="match status" value="1"/>
</dbReference>
<dbReference type="AlphaFoldDB" id="A0A8S2PVM2"/>
<dbReference type="Pfam" id="PF00171">
    <property type="entry name" value="Aldedh"/>
    <property type="match status" value="1"/>
</dbReference>
<evidence type="ECO:0000313" key="12">
    <source>
        <dbReference type="EMBL" id="CAF4067676.1"/>
    </source>
</evidence>
<dbReference type="FunFam" id="3.40.605.10:FF:000006">
    <property type="entry name" value="1-pyrroline-5-carboxylate dehydrogenase"/>
    <property type="match status" value="1"/>
</dbReference>
<dbReference type="InterPro" id="IPR016162">
    <property type="entry name" value="Ald_DH_N"/>
</dbReference>
<comment type="catalytic activity">
    <reaction evidence="6 9">
        <text>L-glutamate 5-semialdehyde + NAD(+) + H2O = L-glutamate + NADH + 2 H(+)</text>
        <dbReference type="Rhea" id="RHEA:30235"/>
        <dbReference type="ChEBI" id="CHEBI:15377"/>
        <dbReference type="ChEBI" id="CHEBI:15378"/>
        <dbReference type="ChEBI" id="CHEBI:29985"/>
        <dbReference type="ChEBI" id="CHEBI:57540"/>
        <dbReference type="ChEBI" id="CHEBI:57945"/>
        <dbReference type="ChEBI" id="CHEBI:58066"/>
        <dbReference type="EC" id="1.2.1.88"/>
    </reaction>
</comment>
<dbReference type="InterPro" id="IPR016161">
    <property type="entry name" value="Ald_DH/histidinol_DH"/>
</dbReference>
<dbReference type="PANTHER" id="PTHR42862:SF1">
    <property type="entry name" value="DELTA-1-PYRROLINE-5-CARBOXYLATE DEHYDROGENASE 2, ISOFORM A-RELATED"/>
    <property type="match status" value="1"/>
</dbReference>
<dbReference type="Gene3D" id="3.40.605.10">
    <property type="entry name" value="Aldehyde Dehydrogenase, Chain A, domain 1"/>
    <property type="match status" value="1"/>
</dbReference>
<keyword evidence="5 9" id="KW-0642">Proline metabolism</keyword>
<dbReference type="PANTHER" id="PTHR42862">
    <property type="entry name" value="DELTA-1-PYRROLINE-5-CARBOXYLATE DEHYDROGENASE 1, ISOFORM A-RELATED"/>
    <property type="match status" value="1"/>
</dbReference>
<reference evidence="12" key="1">
    <citation type="submission" date="2021-02" db="EMBL/GenBank/DDBJ databases">
        <authorList>
            <person name="Nowell W R."/>
        </authorList>
    </citation>
    <scope>NUCLEOTIDE SEQUENCE</scope>
</reference>
<dbReference type="FunFam" id="3.40.309.10:FF:000005">
    <property type="entry name" value="1-pyrroline-5-carboxylate dehydrogenase 1"/>
    <property type="match status" value="1"/>
</dbReference>
<dbReference type="InterPro" id="IPR029510">
    <property type="entry name" value="Ald_DH_CS_GLU"/>
</dbReference>
<evidence type="ECO:0000256" key="3">
    <source>
        <dbReference type="ARBA" id="ARBA00023002"/>
    </source>
</evidence>
<name>A0A8S2PVM2_9BILA</name>
<dbReference type="EC" id="1.2.1.88" evidence="9"/>
<dbReference type="InterPro" id="IPR005931">
    <property type="entry name" value="P5CDH/ALDH4A1"/>
</dbReference>
<evidence type="ECO:0000256" key="8">
    <source>
        <dbReference type="RuleBase" id="RU003345"/>
    </source>
</evidence>
<feature type="active site" evidence="7">
    <location>
        <position position="394"/>
    </location>
</feature>
<evidence type="ECO:0000313" key="13">
    <source>
        <dbReference type="Proteomes" id="UP000681967"/>
    </source>
</evidence>
<dbReference type="InterPro" id="IPR013320">
    <property type="entry name" value="ConA-like_dom_sf"/>
</dbReference>
<organism evidence="12 13">
    <name type="scientific">Rotaria magnacalcarata</name>
    <dbReference type="NCBI Taxonomy" id="392030"/>
    <lineage>
        <taxon>Eukaryota</taxon>
        <taxon>Metazoa</taxon>
        <taxon>Spiralia</taxon>
        <taxon>Gnathifera</taxon>
        <taxon>Rotifera</taxon>
        <taxon>Eurotatoria</taxon>
        <taxon>Bdelloidea</taxon>
        <taxon>Philodinida</taxon>
        <taxon>Philodinidae</taxon>
        <taxon>Rotaria</taxon>
    </lineage>
</organism>
<dbReference type="GO" id="GO:0010133">
    <property type="term" value="P:L-proline catabolic process to L-glutamate"/>
    <property type="evidence" value="ECO:0007669"/>
    <property type="project" value="UniProtKB-UniRule"/>
</dbReference>
<sequence length="643" mass="71838">MLSCLKGACCLRFLQGTTYPDVIVSHRPEVTLDTSRMGQDVVVVKNGRRLCGTGAAVANAPIVQNKAYFEVKLQTQGNWGIGLATRRVNLSKVPLGYDGEAWIMDQYGQVKHDDKVLSQFRTNIEEGDVVKILEEYKLKVTRIPCIIDGKEFWTNDIQKQVLPFDHHHVLAEYCYANKEIIQKAIDRAVKNQSTWDAVPIEQRANIFLKAADLAADLKWRSRLVASTMLGQGKTVFQAEIDAACELIDFWRFNVQHMASAMAYQPTSTQDSDNSYGYRGLEGFVAAISPFNFTAIGGHLASAPAFMGNTVVWKPADAAVLSNYIIYKILEEAGLPPGIIQFVPSKGEDFGRTITQSHDLAAITFTGSTKTFKTLWKWVAENIDHYRTFPRLVGECGGKNFHLIHPSADITTIVNGTIRSAFEYSGQKCSACSRVYLPRSLSNEFYSQMKTIMESQLRIDTPLKFDTFTSAVIDRNSFNRIKMYIDYARKSSSAKIIFGGECNDSVGFYIQPTLIEATDPNHKLMQEEIFGPVVTVYVYDDKKYDKIVNLVNQTSNYALTGSIFCQDKTILEKTRDRLVNAAGNLYLNDKSTGSVVNQQPFGGARLSGTNDKAGGPHYIFRFSSPLAIKNMKVPLTTFKHVSME</sequence>
<evidence type="ECO:0000256" key="5">
    <source>
        <dbReference type="ARBA" id="ARBA00023062"/>
    </source>
</evidence>
<proteinExistence type="inferred from homology"/>
<protein>
    <recommendedName>
        <fullName evidence="9 10">Multifunctional fusion protein</fullName>
    </recommendedName>
    <domain>
        <recommendedName>
            <fullName evidence="10">Delta-1-pyrroline-5-carboxylate dehydrogenase</fullName>
            <shortName evidence="10">P5C dehydrogenase</shortName>
        </recommendedName>
        <alternativeName>
            <fullName evidence="9">L-glutamate gamma-semialdehyde dehydrogenase</fullName>
        </alternativeName>
    </domain>
    <domain>
        <recommendedName>
            <fullName evidence="9">L-glutamate gamma-semialdehyde dehydrogenase</fullName>
            <ecNumber evidence="9">1.2.1.88</ecNumber>
        </recommendedName>
    </domain>
</protein>
<evidence type="ECO:0000256" key="6">
    <source>
        <dbReference type="ARBA" id="ARBA00048142"/>
    </source>
</evidence>
<evidence type="ECO:0000256" key="2">
    <source>
        <dbReference type="ARBA" id="ARBA00009986"/>
    </source>
</evidence>
<dbReference type="InterPro" id="IPR016160">
    <property type="entry name" value="Ald_DH_CS_CYS"/>
</dbReference>
<keyword evidence="3 8" id="KW-0560">Oxidoreductase</keyword>
<accession>A0A8S2PVM2</accession>
<comment type="similarity">
    <text evidence="2 8">Belongs to the aldehyde dehydrogenase family.</text>
</comment>
<evidence type="ECO:0000256" key="1">
    <source>
        <dbReference type="ARBA" id="ARBA00004786"/>
    </source>
</evidence>
<evidence type="ECO:0000256" key="9">
    <source>
        <dbReference type="RuleBase" id="RU366016"/>
    </source>
</evidence>
<dbReference type="NCBIfam" id="TIGR01236">
    <property type="entry name" value="D1pyr5carbox1"/>
    <property type="match status" value="1"/>
</dbReference>
<dbReference type="PROSITE" id="PS00070">
    <property type="entry name" value="ALDEHYDE_DEHYDR_CYS"/>
    <property type="match status" value="1"/>
</dbReference>
<dbReference type="EMBL" id="CAJOBH010006835">
    <property type="protein sequence ID" value="CAF4067676.1"/>
    <property type="molecule type" value="Genomic_DNA"/>
</dbReference>
<dbReference type="InterPro" id="IPR016163">
    <property type="entry name" value="Ald_DH_C"/>
</dbReference>